<keyword evidence="1" id="KW-0812">Transmembrane</keyword>
<keyword evidence="1" id="KW-1133">Transmembrane helix</keyword>
<evidence type="ECO:0000256" key="1">
    <source>
        <dbReference type="SAM" id="Phobius"/>
    </source>
</evidence>
<protein>
    <submittedName>
        <fullName evidence="2">Uncharacterized protein</fullName>
    </submittedName>
</protein>
<keyword evidence="3" id="KW-1185">Reference proteome</keyword>
<evidence type="ECO:0000313" key="3">
    <source>
        <dbReference type="Proteomes" id="UP001596417"/>
    </source>
</evidence>
<feature type="transmembrane region" description="Helical" evidence="1">
    <location>
        <begin position="24"/>
        <end position="47"/>
    </location>
</feature>
<accession>A0ABD5YY83</accession>
<proteinExistence type="predicted"/>
<sequence>MINVHRRRGESTARLIFRVIRGSFLLSLICAGILLTILSVTAISWVASGTLAGLLALTGINWTVVGVVGFLIYSYISERY</sequence>
<dbReference type="GeneID" id="76202595"/>
<keyword evidence="1" id="KW-0472">Membrane</keyword>
<dbReference type="RefSeq" id="WP_248910470.1">
    <property type="nucleotide sequence ID" value="NZ_CP109982.1"/>
</dbReference>
<evidence type="ECO:0000313" key="2">
    <source>
        <dbReference type="EMBL" id="MFC7192878.1"/>
    </source>
</evidence>
<feature type="transmembrane region" description="Helical" evidence="1">
    <location>
        <begin position="53"/>
        <end position="76"/>
    </location>
</feature>
<dbReference type="EMBL" id="JBHTAX010000006">
    <property type="protein sequence ID" value="MFC7192878.1"/>
    <property type="molecule type" value="Genomic_DNA"/>
</dbReference>
<name>A0ABD5YY83_9EURY</name>
<comment type="caution">
    <text evidence="2">The sequence shown here is derived from an EMBL/GenBank/DDBJ whole genome shotgun (WGS) entry which is preliminary data.</text>
</comment>
<organism evidence="2 3">
    <name type="scientific">Halocatena marina</name>
    <dbReference type="NCBI Taxonomy" id="2934937"/>
    <lineage>
        <taxon>Archaea</taxon>
        <taxon>Methanobacteriati</taxon>
        <taxon>Methanobacteriota</taxon>
        <taxon>Stenosarchaea group</taxon>
        <taxon>Halobacteria</taxon>
        <taxon>Halobacteriales</taxon>
        <taxon>Natronomonadaceae</taxon>
        <taxon>Halocatena</taxon>
    </lineage>
</organism>
<gene>
    <name evidence="2" type="ORF">ACFQL7_25755</name>
</gene>
<dbReference type="Proteomes" id="UP001596417">
    <property type="component" value="Unassembled WGS sequence"/>
</dbReference>
<reference evidence="2 3" key="1">
    <citation type="journal article" date="2019" name="Int. J. Syst. Evol. Microbiol.">
        <title>The Global Catalogue of Microorganisms (GCM) 10K type strain sequencing project: providing services to taxonomists for standard genome sequencing and annotation.</title>
        <authorList>
            <consortium name="The Broad Institute Genomics Platform"/>
            <consortium name="The Broad Institute Genome Sequencing Center for Infectious Disease"/>
            <person name="Wu L."/>
            <person name="Ma J."/>
        </authorList>
    </citation>
    <scope>NUCLEOTIDE SEQUENCE [LARGE SCALE GENOMIC DNA]</scope>
    <source>
        <strain evidence="2 3">RDMS1</strain>
    </source>
</reference>
<dbReference type="AlphaFoldDB" id="A0ABD5YY83"/>